<comment type="caution">
    <text evidence="1">The sequence shown here is derived from an EMBL/GenBank/DDBJ whole genome shotgun (WGS) entry which is preliminary data.</text>
</comment>
<sequence>MEIEQVLSYNFFVDESKLVGNINVILTNGQNLAIHARMDKNLDYIYTNCHPGDYSKIWDFWCNNNSSRIPVKKTSL</sequence>
<accession>A0A4R6WKW6</accession>
<organism evidence="1 2">
    <name type="scientific">Sphingobacterium yanglingense</name>
    <dbReference type="NCBI Taxonomy" id="1437280"/>
    <lineage>
        <taxon>Bacteria</taxon>
        <taxon>Pseudomonadati</taxon>
        <taxon>Bacteroidota</taxon>
        <taxon>Sphingobacteriia</taxon>
        <taxon>Sphingobacteriales</taxon>
        <taxon>Sphingobacteriaceae</taxon>
        <taxon>Sphingobacterium</taxon>
    </lineage>
</organism>
<dbReference type="EMBL" id="SNYV01000011">
    <property type="protein sequence ID" value="TDQ79597.1"/>
    <property type="molecule type" value="Genomic_DNA"/>
</dbReference>
<name>A0A4R6WKW6_9SPHI</name>
<dbReference type="Proteomes" id="UP000295292">
    <property type="component" value="Unassembled WGS sequence"/>
</dbReference>
<reference evidence="1 2" key="1">
    <citation type="submission" date="2019-03" db="EMBL/GenBank/DDBJ databases">
        <title>Genomic Encyclopedia of Archaeal and Bacterial Type Strains, Phase II (KMG-II): from individual species to whole genera.</title>
        <authorList>
            <person name="Goeker M."/>
        </authorList>
    </citation>
    <scope>NUCLEOTIDE SEQUENCE [LARGE SCALE GENOMIC DNA]</scope>
    <source>
        <strain evidence="1 2">DSM 28353</strain>
    </source>
</reference>
<gene>
    <name evidence="1" type="ORF">CLV99_1042</name>
</gene>
<keyword evidence="2" id="KW-1185">Reference proteome</keyword>
<dbReference type="AlphaFoldDB" id="A0A4R6WKW6"/>
<proteinExistence type="predicted"/>
<evidence type="ECO:0000313" key="2">
    <source>
        <dbReference type="Proteomes" id="UP000295292"/>
    </source>
</evidence>
<protein>
    <submittedName>
        <fullName evidence="1">Uncharacterized protein</fullName>
    </submittedName>
</protein>
<evidence type="ECO:0000313" key="1">
    <source>
        <dbReference type="EMBL" id="TDQ79597.1"/>
    </source>
</evidence>